<evidence type="ECO:0000256" key="1">
    <source>
        <dbReference type="SAM" id="Phobius"/>
    </source>
</evidence>
<keyword evidence="1" id="KW-1133">Transmembrane helix</keyword>
<name>A0A5P8W2J4_9NOSO</name>
<dbReference type="EMBL" id="CP045226">
    <property type="protein sequence ID" value="QFS46486.1"/>
    <property type="molecule type" value="Genomic_DNA"/>
</dbReference>
<dbReference type="RefSeq" id="WP_152589440.1">
    <property type="nucleotide sequence ID" value="NZ_CP045226.1"/>
</dbReference>
<gene>
    <name evidence="2" type="ORF">GXM_03967</name>
</gene>
<protein>
    <submittedName>
        <fullName evidence="2">Uncharacterized protein</fullName>
    </submittedName>
</protein>
<feature type="transmembrane region" description="Helical" evidence="1">
    <location>
        <begin position="21"/>
        <end position="40"/>
    </location>
</feature>
<reference evidence="2 3" key="1">
    <citation type="submission" date="2019-10" db="EMBL/GenBank/DDBJ databases">
        <title>Genomic and transcriptomic insights into the perfect genentic adaptation of a filamentous nitrogen-fixing cyanobacterium to rice fields.</title>
        <authorList>
            <person name="Chen Z."/>
        </authorList>
    </citation>
    <scope>NUCLEOTIDE SEQUENCE [LARGE SCALE GENOMIC DNA]</scope>
    <source>
        <strain evidence="2">CCNUC1</strain>
    </source>
</reference>
<accession>A0A5P8W2J4</accession>
<evidence type="ECO:0000313" key="2">
    <source>
        <dbReference type="EMBL" id="QFS46486.1"/>
    </source>
</evidence>
<keyword evidence="1" id="KW-0472">Membrane</keyword>
<keyword evidence="3" id="KW-1185">Reference proteome</keyword>
<dbReference type="AlphaFoldDB" id="A0A5P8W2J4"/>
<keyword evidence="1" id="KW-0812">Transmembrane</keyword>
<sequence>MDDKLQKVKITLRESERWFRAIFSQIFGFIGLMQLMGILMKGNQTALKFGGITSKVVRCPLWSACWTDFSRDGEDRDRQENPNTGLAIVKKIVEISGGRITSDSQIGIRSYFIIYLV</sequence>
<dbReference type="SUPFAM" id="SSF55874">
    <property type="entry name" value="ATPase domain of HSP90 chaperone/DNA topoisomerase II/histidine kinase"/>
    <property type="match status" value="1"/>
</dbReference>
<dbReference type="Proteomes" id="UP000326678">
    <property type="component" value="Chromosome Gxm1"/>
</dbReference>
<dbReference type="InterPro" id="IPR036890">
    <property type="entry name" value="HATPase_C_sf"/>
</dbReference>
<organism evidence="2 3">
    <name type="scientific">Nostoc sphaeroides CCNUC1</name>
    <dbReference type="NCBI Taxonomy" id="2653204"/>
    <lineage>
        <taxon>Bacteria</taxon>
        <taxon>Bacillati</taxon>
        <taxon>Cyanobacteriota</taxon>
        <taxon>Cyanophyceae</taxon>
        <taxon>Nostocales</taxon>
        <taxon>Nostocaceae</taxon>
        <taxon>Nostoc</taxon>
    </lineage>
</organism>
<proteinExistence type="predicted"/>
<dbReference type="KEGG" id="nsh:GXM_03967"/>
<evidence type="ECO:0000313" key="3">
    <source>
        <dbReference type="Proteomes" id="UP000326678"/>
    </source>
</evidence>